<feature type="transmembrane region" description="Helical" evidence="6">
    <location>
        <begin position="264"/>
        <end position="284"/>
    </location>
</feature>
<feature type="chain" id="PRO_5026012381" description="Zinc/iron permease" evidence="7">
    <location>
        <begin position="25"/>
        <end position="358"/>
    </location>
</feature>
<feature type="signal peptide" evidence="7">
    <location>
        <begin position="1"/>
        <end position="24"/>
    </location>
</feature>
<dbReference type="GO" id="GO:0005385">
    <property type="term" value="F:zinc ion transmembrane transporter activity"/>
    <property type="evidence" value="ECO:0007669"/>
    <property type="project" value="TreeGrafter"/>
</dbReference>
<dbReference type="PANTHER" id="PTHR11040">
    <property type="entry name" value="ZINC/IRON TRANSPORTER"/>
    <property type="match status" value="1"/>
</dbReference>
<dbReference type="PANTHER" id="PTHR11040:SF44">
    <property type="entry name" value="PROTEIN ZNTC-RELATED"/>
    <property type="match status" value="1"/>
</dbReference>
<keyword evidence="2 6" id="KW-0812">Transmembrane</keyword>
<feature type="transmembrane region" description="Helical" evidence="6">
    <location>
        <begin position="338"/>
        <end position="357"/>
    </location>
</feature>
<protein>
    <recommendedName>
        <fullName evidence="10">Zinc/iron permease</fullName>
    </recommendedName>
</protein>
<feature type="transmembrane region" description="Helical" evidence="6">
    <location>
        <begin position="114"/>
        <end position="136"/>
    </location>
</feature>
<evidence type="ECO:0000313" key="8">
    <source>
        <dbReference type="EMBL" id="KAF0735510.1"/>
    </source>
</evidence>
<dbReference type="Proteomes" id="UP000481153">
    <property type="component" value="Unassembled WGS sequence"/>
</dbReference>
<evidence type="ECO:0000256" key="3">
    <source>
        <dbReference type="ARBA" id="ARBA00022989"/>
    </source>
</evidence>
<keyword evidence="7" id="KW-0732">Signal</keyword>
<evidence type="ECO:0000256" key="6">
    <source>
        <dbReference type="SAM" id="Phobius"/>
    </source>
</evidence>
<proteinExistence type="predicted"/>
<evidence type="ECO:0000256" key="1">
    <source>
        <dbReference type="ARBA" id="ARBA00004141"/>
    </source>
</evidence>
<comment type="subcellular location">
    <subcellularLocation>
        <location evidence="1">Membrane</location>
        <topology evidence="1">Multi-pass membrane protein</topology>
    </subcellularLocation>
</comment>
<keyword evidence="4 6" id="KW-0472">Membrane</keyword>
<evidence type="ECO:0000256" key="4">
    <source>
        <dbReference type="ARBA" id="ARBA00023136"/>
    </source>
</evidence>
<sequence length="358" mass="37721">MVKTSWMVLYLVNLMALFSATAMAAEDAAADDCGALLNSDEPYDLPLHVAAVFIILGVSLLGSLVPVVTTHVACLRKSQSIVALLNSFGFGVVVSTAFIHLIPPAVETFNNPCLNIGYEGLGMVFVVATVLLMQVLETELVLLVTKPAVPVLATDEEDAEHGNGAISVFASTTTPAVSNGHGHHHHHASNSGLKEQSDTRKKLNVLIFEIGVAVHSVIVGLEMGVATGSSLKTLLIAICFHQFFEGIAVGSSAVSAFSTARSSILTAIMFSLSTPIGIAIGIGVNSTYSETSVTSLWVRGTMDAVAGGILIYTSIVELLTYLYTINPEFHAKSSGLRSLNYLFLWLGAAAMAIVGKWA</sequence>
<name>A0A6G0X6H0_9STRA</name>
<gene>
    <name evidence="8" type="ORF">Ae201684_007991</name>
</gene>
<feature type="region of interest" description="Disordered" evidence="5">
    <location>
        <begin position="177"/>
        <end position="196"/>
    </location>
</feature>
<organism evidence="8 9">
    <name type="scientific">Aphanomyces euteiches</name>
    <dbReference type="NCBI Taxonomy" id="100861"/>
    <lineage>
        <taxon>Eukaryota</taxon>
        <taxon>Sar</taxon>
        <taxon>Stramenopiles</taxon>
        <taxon>Oomycota</taxon>
        <taxon>Saprolegniomycetes</taxon>
        <taxon>Saprolegniales</taxon>
        <taxon>Verrucalvaceae</taxon>
        <taxon>Aphanomyces</taxon>
    </lineage>
</organism>
<evidence type="ECO:0000256" key="2">
    <source>
        <dbReference type="ARBA" id="ARBA00022692"/>
    </source>
</evidence>
<evidence type="ECO:0000313" key="9">
    <source>
        <dbReference type="Proteomes" id="UP000481153"/>
    </source>
</evidence>
<dbReference type="InterPro" id="IPR003689">
    <property type="entry name" value="ZIP"/>
</dbReference>
<dbReference type="Pfam" id="PF02535">
    <property type="entry name" value="Zip"/>
    <property type="match status" value="1"/>
</dbReference>
<feature type="transmembrane region" description="Helical" evidence="6">
    <location>
        <begin position="233"/>
        <end position="257"/>
    </location>
</feature>
<feature type="transmembrane region" description="Helical" evidence="6">
    <location>
        <begin position="48"/>
        <end position="69"/>
    </location>
</feature>
<evidence type="ECO:0008006" key="10">
    <source>
        <dbReference type="Google" id="ProtNLM"/>
    </source>
</evidence>
<reference evidence="8 9" key="1">
    <citation type="submission" date="2019-07" db="EMBL/GenBank/DDBJ databases">
        <title>Genomics analysis of Aphanomyces spp. identifies a new class of oomycete effector associated with host adaptation.</title>
        <authorList>
            <person name="Gaulin E."/>
        </authorList>
    </citation>
    <scope>NUCLEOTIDE SEQUENCE [LARGE SCALE GENOMIC DNA]</scope>
    <source>
        <strain evidence="8 9">ATCC 201684</strain>
    </source>
</reference>
<keyword evidence="9" id="KW-1185">Reference proteome</keyword>
<dbReference type="GO" id="GO:0005886">
    <property type="term" value="C:plasma membrane"/>
    <property type="evidence" value="ECO:0007669"/>
    <property type="project" value="TreeGrafter"/>
</dbReference>
<evidence type="ECO:0000256" key="7">
    <source>
        <dbReference type="SAM" id="SignalP"/>
    </source>
</evidence>
<comment type="caution">
    <text evidence="8">The sequence shown here is derived from an EMBL/GenBank/DDBJ whole genome shotgun (WGS) entry which is preliminary data.</text>
</comment>
<dbReference type="EMBL" id="VJMJ01000095">
    <property type="protein sequence ID" value="KAF0735510.1"/>
    <property type="molecule type" value="Genomic_DNA"/>
</dbReference>
<accession>A0A6G0X6H0</accession>
<feature type="transmembrane region" description="Helical" evidence="6">
    <location>
        <begin position="81"/>
        <end position="102"/>
    </location>
</feature>
<dbReference type="AlphaFoldDB" id="A0A6G0X6H0"/>
<feature type="transmembrane region" description="Helical" evidence="6">
    <location>
        <begin position="203"/>
        <end position="221"/>
    </location>
</feature>
<evidence type="ECO:0000256" key="5">
    <source>
        <dbReference type="SAM" id="MobiDB-lite"/>
    </source>
</evidence>
<dbReference type="VEuPathDB" id="FungiDB:AeMF1_006143"/>
<keyword evidence="3 6" id="KW-1133">Transmembrane helix</keyword>
<feature type="transmembrane region" description="Helical" evidence="6">
    <location>
        <begin position="304"/>
        <end position="326"/>
    </location>
</feature>